<protein>
    <submittedName>
        <fullName evidence="6">Taurine transport system substrate-binding protein</fullName>
    </submittedName>
</protein>
<evidence type="ECO:0000256" key="2">
    <source>
        <dbReference type="ARBA" id="ARBA00010742"/>
    </source>
</evidence>
<evidence type="ECO:0000256" key="3">
    <source>
        <dbReference type="ARBA" id="ARBA00022729"/>
    </source>
</evidence>
<dbReference type="PANTHER" id="PTHR30024:SF47">
    <property type="entry name" value="TAURINE-BINDING PERIPLASMIC PROTEIN"/>
    <property type="match status" value="1"/>
</dbReference>
<evidence type="ECO:0000256" key="1">
    <source>
        <dbReference type="ARBA" id="ARBA00004418"/>
    </source>
</evidence>
<keyword evidence="7" id="KW-1185">Reference proteome</keyword>
<reference evidence="7" key="1">
    <citation type="submission" date="2016-10" db="EMBL/GenBank/DDBJ databases">
        <authorList>
            <person name="Varghese N."/>
            <person name="Submissions S."/>
        </authorList>
    </citation>
    <scope>NUCLEOTIDE SEQUENCE [LARGE SCALE GENOMIC DNA]</scope>
    <source>
        <strain evidence="7">BL36</strain>
    </source>
</reference>
<evidence type="ECO:0000313" key="7">
    <source>
        <dbReference type="Proteomes" id="UP000199048"/>
    </source>
</evidence>
<dbReference type="PANTHER" id="PTHR30024">
    <property type="entry name" value="ALIPHATIC SULFONATES-BINDING PROTEIN-RELATED"/>
    <property type="match status" value="1"/>
</dbReference>
<feature type="signal peptide" evidence="4">
    <location>
        <begin position="1"/>
        <end position="35"/>
    </location>
</feature>
<organism evidence="6 7">
    <name type="scientific">Methylobacterium pseudosasicola</name>
    <dbReference type="NCBI Taxonomy" id="582667"/>
    <lineage>
        <taxon>Bacteria</taxon>
        <taxon>Pseudomonadati</taxon>
        <taxon>Pseudomonadota</taxon>
        <taxon>Alphaproteobacteria</taxon>
        <taxon>Hyphomicrobiales</taxon>
        <taxon>Methylobacteriaceae</taxon>
        <taxon>Methylobacterium</taxon>
    </lineage>
</organism>
<dbReference type="EMBL" id="FOTK01000002">
    <property type="protein sequence ID" value="SFL22194.1"/>
    <property type="molecule type" value="Genomic_DNA"/>
</dbReference>
<dbReference type="GO" id="GO:0042597">
    <property type="term" value="C:periplasmic space"/>
    <property type="evidence" value="ECO:0007669"/>
    <property type="project" value="UniProtKB-SubCell"/>
</dbReference>
<dbReference type="STRING" id="582667.SAMN05192568_100243"/>
<evidence type="ECO:0000313" key="6">
    <source>
        <dbReference type="EMBL" id="SFL22194.1"/>
    </source>
</evidence>
<feature type="chain" id="PRO_5011601236" evidence="4">
    <location>
        <begin position="36"/>
        <end position="341"/>
    </location>
</feature>
<dbReference type="SMART" id="SM00062">
    <property type="entry name" value="PBPb"/>
    <property type="match status" value="1"/>
</dbReference>
<dbReference type="InterPro" id="IPR015168">
    <property type="entry name" value="SsuA/THI5"/>
</dbReference>
<dbReference type="SUPFAM" id="SSF53850">
    <property type="entry name" value="Periplasmic binding protein-like II"/>
    <property type="match status" value="1"/>
</dbReference>
<comment type="subcellular location">
    <subcellularLocation>
        <location evidence="1">Periplasm</location>
    </subcellularLocation>
</comment>
<feature type="domain" description="Solute-binding protein family 3/N-terminal" evidence="5">
    <location>
        <begin position="39"/>
        <end position="261"/>
    </location>
</feature>
<dbReference type="AlphaFoldDB" id="A0A1I4FWI4"/>
<dbReference type="Proteomes" id="UP000199048">
    <property type="component" value="Unassembled WGS sequence"/>
</dbReference>
<dbReference type="NCBIfam" id="TIGR01729">
    <property type="entry name" value="taurine_ABC_bnd"/>
    <property type="match status" value="1"/>
</dbReference>
<dbReference type="InterPro" id="IPR001638">
    <property type="entry name" value="Solute-binding_3/MltF_N"/>
</dbReference>
<keyword evidence="3 4" id="KW-0732">Signal</keyword>
<dbReference type="InterPro" id="IPR010068">
    <property type="entry name" value="Peri-bd_TauA"/>
</dbReference>
<evidence type="ECO:0000256" key="4">
    <source>
        <dbReference type="SAM" id="SignalP"/>
    </source>
</evidence>
<sequence>MIPAGSHRRRLGALAILAALAPLVLGALAPGRAGAADKEVTFAHQDMVVPFRALMDSGAIEKATGYTVHWRKFGGGGDVIRAMASGNVQIGEAGSSPIAAAASQGLDIELFWILDEIADAEQLVARNGSGVKSLADLRGKTVAVPFVSTSHYQLIAALAGAGLTQKDVTILNMRPPEIAAAWERGDIDATFIWDPVLARVKKSGTVLISAGDIARQGKATFDGLVVDRAWAAKNRDFLVTLVKLIAAQDAAYVAKPWAADAPEVKATAKITGSTPEEVPASLAAYRFPTLDAQASPAWLGGAAAKALTETAEFLKAQGRVQALAPDYGRFVTTDYAAAARK</sequence>
<dbReference type="Gene3D" id="3.40.190.10">
    <property type="entry name" value="Periplasmic binding protein-like II"/>
    <property type="match status" value="2"/>
</dbReference>
<comment type="similarity">
    <text evidence="2">Belongs to the bacterial solute-binding protein SsuA/TauA family.</text>
</comment>
<accession>A0A1I4FWI4</accession>
<dbReference type="Pfam" id="PF09084">
    <property type="entry name" value="NMT1"/>
    <property type="match status" value="1"/>
</dbReference>
<dbReference type="OrthoDB" id="286202at2"/>
<gene>
    <name evidence="6" type="ORF">SAMN05192568_100243</name>
</gene>
<dbReference type="GO" id="GO:0042918">
    <property type="term" value="P:alkanesulfonate transmembrane transport"/>
    <property type="evidence" value="ECO:0007669"/>
    <property type="project" value="TreeGrafter"/>
</dbReference>
<evidence type="ECO:0000259" key="5">
    <source>
        <dbReference type="SMART" id="SM00062"/>
    </source>
</evidence>
<proteinExistence type="inferred from homology"/>
<name>A0A1I4FWI4_9HYPH</name>